<keyword evidence="2" id="KW-0812">Transmembrane</keyword>
<organism evidence="4 5">
    <name type="scientific">Chitinophaga cymbidii</name>
    <dbReference type="NCBI Taxonomy" id="1096750"/>
    <lineage>
        <taxon>Bacteria</taxon>
        <taxon>Pseudomonadati</taxon>
        <taxon>Bacteroidota</taxon>
        <taxon>Chitinophagia</taxon>
        <taxon>Chitinophagales</taxon>
        <taxon>Chitinophagaceae</taxon>
        <taxon>Chitinophaga</taxon>
    </lineage>
</organism>
<dbReference type="NCBIfam" id="TIGR03782">
    <property type="entry name" value="Bac_Flav_CT_J"/>
    <property type="match status" value="1"/>
</dbReference>
<name>A0A512RPR5_9BACT</name>
<feature type="transmembrane region" description="Helical" evidence="2">
    <location>
        <begin position="291"/>
        <end position="315"/>
    </location>
</feature>
<protein>
    <submittedName>
        <fullName evidence="4">Conjugative transposon protein TraJ</fullName>
    </submittedName>
</protein>
<evidence type="ECO:0000259" key="3">
    <source>
        <dbReference type="Pfam" id="PF07863"/>
    </source>
</evidence>
<dbReference type="Proteomes" id="UP000321436">
    <property type="component" value="Unassembled WGS sequence"/>
</dbReference>
<accession>A0A512RPR5</accession>
<proteinExistence type="predicted"/>
<reference evidence="4 5" key="1">
    <citation type="submission" date="2019-07" db="EMBL/GenBank/DDBJ databases">
        <title>Whole genome shotgun sequence of Chitinophaga cymbidii NBRC 109752.</title>
        <authorList>
            <person name="Hosoyama A."/>
            <person name="Uohara A."/>
            <person name="Ohji S."/>
            <person name="Ichikawa N."/>
        </authorList>
    </citation>
    <scope>NUCLEOTIDE SEQUENCE [LARGE SCALE GENOMIC DNA]</scope>
    <source>
        <strain evidence="4 5">NBRC 109752</strain>
    </source>
</reference>
<keyword evidence="2" id="KW-1133">Transmembrane helix</keyword>
<feature type="region of interest" description="Disordered" evidence="1">
    <location>
        <begin position="378"/>
        <end position="397"/>
    </location>
</feature>
<feature type="transmembrane region" description="Helical" evidence="2">
    <location>
        <begin position="238"/>
        <end position="263"/>
    </location>
</feature>
<dbReference type="EMBL" id="BKAU01000005">
    <property type="protein sequence ID" value="GEP97693.1"/>
    <property type="molecule type" value="Genomic_DNA"/>
</dbReference>
<dbReference type="Pfam" id="PF07863">
    <property type="entry name" value="CtnDOT_TraJ"/>
    <property type="match status" value="1"/>
</dbReference>
<evidence type="ECO:0000256" key="2">
    <source>
        <dbReference type="SAM" id="Phobius"/>
    </source>
</evidence>
<comment type="caution">
    <text evidence="4">The sequence shown here is derived from an EMBL/GenBank/DDBJ whole genome shotgun (WGS) entry which is preliminary data.</text>
</comment>
<evidence type="ECO:0000256" key="1">
    <source>
        <dbReference type="SAM" id="MobiDB-lite"/>
    </source>
</evidence>
<feature type="transmembrane region" description="Helical" evidence="2">
    <location>
        <begin position="74"/>
        <end position="95"/>
    </location>
</feature>
<dbReference type="InterPro" id="IPR012424">
    <property type="entry name" value="Conjugative_transposon_TraJ_C"/>
</dbReference>
<feature type="transmembrane region" description="Helical" evidence="2">
    <location>
        <begin position="214"/>
        <end position="232"/>
    </location>
</feature>
<keyword evidence="2" id="KW-0472">Membrane</keyword>
<dbReference type="AlphaFoldDB" id="A0A512RPR5"/>
<evidence type="ECO:0000313" key="4">
    <source>
        <dbReference type="EMBL" id="GEP97693.1"/>
    </source>
</evidence>
<gene>
    <name evidence="4" type="ORF">CCY01nite_39530</name>
</gene>
<sequence>MGAIFFIAGIPATGQCQVLNGELKKFQTVLDNLYKEMIPLADDILVVAQAIGAFGALWYIGVRVWKHLAAAEPIDFFPLFRPFVITLVISLYPYILGIMNGVLSPTVIATEEMVKNSNDPIAVLLESREKAITNSEEWQDLVGGLHGGQEDWQKYEQQDETGSDEDGLTLGKALSFSLSIVTHSLNIIIKLFVSFVLQLLYFAAALCIDAMRTFILLLLSILGPFVLCLSIYDGFQHILPIWIARYINIYLWLPIANLLGAMIGKIQEGMLRMDLSDMQNGSLPSFGQTDLAYLVFLVVGIVGYFSIPSIANYIVHAAGANTLVSKTNSVVLTTASIAAGGAGGGSGGSAAAASGAGSMSSSTPGSDYYSSSMADASSAEPYQKEGGYNYNKLSGNA</sequence>
<keyword evidence="5" id="KW-1185">Reference proteome</keyword>
<dbReference type="InterPro" id="IPR022393">
    <property type="entry name" value="Conjugative_transposon_TraJ"/>
</dbReference>
<feature type="transmembrane region" description="Helical" evidence="2">
    <location>
        <begin position="187"/>
        <end position="207"/>
    </location>
</feature>
<feature type="transmembrane region" description="Helical" evidence="2">
    <location>
        <begin position="40"/>
        <end position="62"/>
    </location>
</feature>
<feature type="compositionally biased region" description="Low complexity" evidence="1">
    <location>
        <begin position="349"/>
        <end position="373"/>
    </location>
</feature>
<evidence type="ECO:0000313" key="5">
    <source>
        <dbReference type="Proteomes" id="UP000321436"/>
    </source>
</evidence>
<feature type="region of interest" description="Disordered" evidence="1">
    <location>
        <begin position="341"/>
        <end position="373"/>
    </location>
</feature>
<feature type="domain" description="Conjugative transposon TraJ C-terminal" evidence="3">
    <location>
        <begin position="22"/>
        <end position="384"/>
    </location>
</feature>